<dbReference type="AlphaFoldDB" id="A0A2H0TWT2"/>
<gene>
    <name evidence="1" type="ORF">COU32_01160</name>
</gene>
<comment type="caution">
    <text evidence="1">The sequence shown here is derived from an EMBL/GenBank/DDBJ whole genome shotgun (WGS) entry which is preliminary data.</text>
</comment>
<dbReference type="Proteomes" id="UP000231530">
    <property type="component" value="Unassembled WGS sequence"/>
</dbReference>
<protein>
    <submittedName>
        <fullName evidence="1">Uncharacterized protein</fullName>
    </submittedName>
</protein>
<reference evidence="2" key="1">
    <citation type="submission" date="2017-09" db="EMBL/GenBank/DDBJ databases">
        <title>Depth-based differentiation of microbial function through sediment-hosted aquifers and enrichment of novel symbionts in the deep terrestrial subsurface.</title>
        <authorList>
            <person name="Probst A.J."/>
            <person name="Ladd B."/>
            <person name="Jarett J.K."/>
            <person name="Geller-Mcgrath D.E."/>
            <person name="Sieber C.M.K."/>
            <person name="Emerson J.B."/>
            <person name="Anantharaman K."/>
            <person name="Thomas B.C."/>
            <person name="Malmstrom R."/>
            <person name="Stieglmeier M."/>
            <person name="Klingl A."/>
            <person name="Woyke T."/>
            <person name="Ryan C.M."/>
            <person name="Banfield J.F."/>
        </authorList>
    </citation>
    <scope>NUCLEOTIDE SEQUENCE [LARGE SCALE GENOMIC DNA]</scope>
</reference>
<proteinExistence type="predicted"/>
<name>A0A2H0TWT2_9BACT</name>
<evidence type="ECO:0000313" key="1">
    <source>
        <dbReference type="EMBL" id="PIR76612.1"/>
    </source>
</evidence>
<organism evidence="1 2">
    <name type="scientific">Candidatus Magasanikbacteria bacterium CG10_big_fil_rev_8_21_14_0_10_42_10</name>
    <dbReference type="NCBI Taxonomy" id="1974649"/>
    <lineage>
        <taxon>Bacteria</taxon>
        <taxon>Candidatus Magasanikiibacteriota</taxon>
    </lineage>
</organism>
<dbReference type="EMBL" id="PFBY01000015">
    <property type="protein sequence ID" value="PIR76612.1"/>
    <property type="molecule type" value="Genomic_DNA"/>
</dbReference>
<evidence type="ECO:0000313" key="2">
    <source>
        <dbReference type="Proteomes" id="UP000231530"/>
    </source>
</evidence>
<accession>A0A2H0TWT2</accession>
<sequence>MTVFVSAVRRRSCDLAQPPEETQFGLPREAHRLVGREILIVAVHAHVALTVRLVVDQDALTRGLCTLAGEDADQN</sequence>